<protein>
    <submittedName>
        <fullName evidence="3">Kelch-like protein 10</fullName>
    </submittedName>
</protein>
<accession>A0A0M3IHC2</accession>
<dbReference type="SMART" id="SM00612">
    <property type="entry name" value="Kelch"/>
    <property type="match status" value="5"/>
</dbReference>
<dbReference type="Pfam" id="PF24681">
    <property type="entry name" value="Kelch_KLHDC2_KLHL20_DRC7"/>
    <property type="match status" value="1"/>
</dbReference>
<dbReference type="PANTHER" id="PTHR46034">
    <property type="match status" value="1"/>
</dbReference>
<evidence type="ECO:0000256" key="1">
    <source>
        <dbReference type="ARBA" id="ARBA00022441"/>
    </source>
</evidence>
<keyword evidence="2" id="KW-1185">Reference proteome</keyword>
<keyword evidence="1" id="KW-0880">Kelch repeat</keyword>
<dbReference type="InterPro" id="IPR044832">
    <property type="entry name" value="NRP-like"/>
</dbReference>
<organism evidence="2 3">
    <name type="scientific">Ascaris lumbricoides</name>
    <name type="common">Giant roundworm</name>
    <dbReference type="NCBI Taxonomy" id="6252"/>
    <lineage>
        <taxon>Eukaryota</taxon>
        <taxon>Metazoa</taxon>
        <taxon>Ecdysozoa</taxon>
        <taxon>Nematoda</taxon>
        <taxon>Chromadorea</taxon>
        <taxon>Rhabditida</taxon>
        <taxon>Spirurina</taxon>
        <taxon>Ascaridomorpha</taxon>
        <taxon>Ascaridoidea</taxon>
        <taxon>Ascarididae</taxon>
        <taxon>Ascaris</taxon>
    </lineage>
</organism>
<dbReference type="WBParaSite" id="ALUE_0001779401-mRNA-1">
    <property type="protein sequence ID" value="ALUE_0001779401-mRNA-1"/>
    <property type="gene ID" value="ALUE_0001779401"/>
</dbReference>
<dbReference type="GO" id="GO:0034976">
    <property type="term" value="P:response to endoplasmic reticulum stress"/>
    <property type="evidence" value="ECO:0007669"/>
    <property type="project" value="InterPro"/>
</dbReference>
<dbReference type="SUPFAM" id="SSF117281">
    <property type="entry name" value="Kelch motif"/>
    <property type="match status" value="1"/>
</dbReference>
<dbReference type="Pfam" id="PF01344">
    <property type="entry name" value="Kelch_1"/>
    <property type="match status" value="1"/>
</dbReference>
<evidence type="ECO:0000313" key="3">
    <source>
        <dbReference type="WBParaSite" id="ALUE_0001779401-mRNA-1"/>
    </source>
</evidence>
<dbReference type="PANTHER" id="PTHR46034:SF7">
    <property type="entry name" value="INFLUENZA VIRUS NS1A-BINDING PROTEIN"/>
    <property type="match status" value="1"/>
</dbReference>
<dbReference type="AlphaFoldDB" id="A0A0M3IHC2"/>
<dbReference type="InterPro" id="IPR006652">
    <property type="entry name" value="Kelch_1"/>
</dbReference>
<evidence type="ECO:0000313" key="2">
    <source>
        <dbReference type="Proteomes" id="UP000036681"/>
    </source>
</evidence>
<dbReference type="InterPro" id="IPR015915">
    <property type="entry name" value="Kelch-typ_b-propeller"/>
</dbReference>
<proteinExistence type="predicted"/>
<dbReference type="Gene3D" id="2.120.10.80">
    <property type="entry name" value="Kelch-type beta propeller"/>
    <property type="match status" value="1"/>
</dbReference>
<name>A0A0M3IHC2_ASCLU</name>
<reference evidence="3" key="1">
    <citation type="submission" date="2016-05" db="UniProtKB">
        <authorList>
            <consortium name="WormBaseParasite"/>
        </authorList>
    </citation>
    <scope>IDENTIFICATION</scope>
</reference>
<dbReference type="Proteomes" id="UP000036681">
    <property type="component" value="Unplaced"/>
</dbReference>
<sequence length="506" mass="57831">MLANVGNFGNNYEMGMDYSAASFDGIGADRSALNDCTISANNNAELSINKRLIIHQCAALIPLLHCKNEHNNQWILKTTVDYEILRDIVHFLQYGYINTDDWLHLENILDQVFEYLLYVINEAVNSEKNLDFFRLEVENLCEILNADMLNIKTEKEELNEDLLRMKFIPTHYFAIEYNTTNKSRIARDLLLALFGWEWLGPSNRIEVFDNVQHRWKRVPSMEDKRRVSYHGCVVINQKLYTIGGFDGSVCFNTMRCYDGETRQWTELAPMHHSRCYVAACELNGLIVAVGGCDGHFRLSAAEIYSPETNQWTTIRSMNQQRSDAAACSMAGKVYVAGGYNGERVLQSIEVYSLEKDIWIEIAHMDSPRSGLGCVSTDSYIIFAGGFDGHTRLNTVEKLRLGSTQTIQMPPMPFARSNFDLCKLGEKFYAIGGYTTCLTRHVLCFDGYRWDFTSDLCASRSALRAIVLRRWPDPRWILNDEEETLHTNSIKTAKKSLEQSIIIHSDS</sequence>